<gene>
    <name evidence="1" type="ORF">NYZ99_13485</name>
</gene>
<accession>A0ABY5Y4V5</accession>
<keyword evidence="2" id="KW-1185">Reference proteome</keyword>
<protein>
    <submittedName>
        <fullName evidence="1">Immunoglobulin domain-containing protein</fullName>
    </submittedName>
</protein>
<organism evidence="1 2">
    <name type="scientific">Maribacter litopenaei</name>
    <dbReference type="NCBI Taxonomy" id="2976127"/>
    <lineage>
        <taxon>Bacteria</taxon>
        <taxon>Pseudomonadati</taxon>
        <taxon>Bacteroidota</taxon>
        <taxon>Flavobacteriia</taxon>
        <taxon>Flavobacteriales</taxon>
        <taxon>Flavobacteriaceae</taxon>
        <taxon>Maribacter</taxon>
    </lineage>
</organism>
<evidence type="ECO:0000313" key="2">
    <source>
        <dbReference type="Proteomes" id="UP001059209"/>
    </source>
</evidence>
<dbReference type="EMBL" id="CP104205">
    <property type="protein sequence ID" value="UWX54057.1"/>
    <property type="molecule type" value="Genomic_DNA"/>
</dbReference>
<proteinExistence type="predicted"/>
<dbReference type="InterPro" id="IPR036179">
    <property type="entry name" value="Ig-like_dom_sf"/>
</dbReference>
<dbReference type="RefSeq" id="WP_260571661.1">
    <property type="nucleotide sequence ID" value="NZ_CP104205.1"/>
</dbReference>
<evidence type="ECO:0000313" key="1">
    <source>
        <dbReference type="EMBL" id="UWX54057.1"/>
    </source>
</evidence>
<dbReference type="SUPFAM" id="SSF48726">
    <property type="entry name" value="Immunoglobulin"/>
    <property type="match status" value="1"/>
</dbReference>
<dbReference type="Gene3D" id="2.60.40.10">
    <property type="entry name" value="Immunoglobulins"/>
    <property type="match status" value="1"/>
</dbReference>
<reference evidence="1" key="1">
    <citation type="submission" date="2022-09" db="EMBL/GenBank/DDBJ databases">
        <title>Maribacter litopenaei sp. nov., isolated from the intestinal tract of the Pacific White Shrimp, Litopenaeus vannamei.</title>
        <authorList>
            <person name="Kim S.Y."/>
            <person name="Hwang C.Y."/>
        </authorList>
    </citation>
    <scope>NUCLEOTIDE SEQUENCE</scope>
    <source>
        <strain evidence="1">HL-LV01</strain>
    </source>
</reference>
<sequence length="222" mass="23449">MANMPISEISITYTSLINSSLNSARLLLPLCSDLDGDGAINSLDIDSDGDSCNDADEAYGVAGTDADGNGMYGTGNPSVGSNGAVLAASYSQPVDGNSNTTYDFLEATTAPAIASSPIDVTVCPGCTADFIVTASNVDTYQWQFFNGTSWVDLSDTGIYSGTDSDNLTITNPSPSDHNSQYRVIVSNYGYVCSLETSSPAILNIRVNKVITNRRITYRVKKN</sequence>
<name>A0ABY5Y4V5_9FLAO</name>
<dbReference type="Proteomes" id="UP001059209">
    <property type="component" value="Chromosome"/>
</dbReference>
<dbReference type="InterPro" id="IPR013783">
    <property type="entry name" value="Ig-like_fold"/>
</dbReference>